<dbReference type="SMART" id="SM01057">
    <property type="entry name" value="Carb_anhydrase"/>
    <property type="match status" value="1"/>
</dbReference>
<comment type="similarity">
    <text evidence="1">Belongs to the alpha-carbonic anhydrase family.</text>
</comment>
<gene>
    <name evidence="3" type="ORF">B4U80_13918</name>
</gene>
<dbReference type="GO" id="GO:0004089">
    <property type="term" value="F:carbonate dehydratase activity"/>
    <property type="evidence" value="ECO:0007669"/>
    <property type="project" value="InterPro"/>
</dbReference>
<proteinExistence type="inferred from homology"/>
<dbReference type="EMBL" id="NCKV01006300">
    <property type="protein sequence ID" value="RWS23529.1"/>
    <property type="molecule type" value="Genomic_DNA"/>
</dbReference>
<dbReference type="Gene3D" id="3.10.200.10">
    <property type="entry name" value="Alpha carbonic anhydrase"/>
    <property type="match status" value="2"/>
</dbReference>
<evidence type="ECO:0000313" key="3">
    <source>
        <dbReference type="EMBL" id="RWS23529.1"/>
    </source>
</evidence>
<dbReference type="PANTHER" id="PTHR18952">
    <property type="entry name" value="CARBONIC ANHYDRASE"/>
    <property type="match status" value="1"/>
</dbReference>
<protein>
    <submittedName>
        <fullName evidence="3">Carbonic anhydrase 2-like protein</fullName>
    </submittedName>
</protein>
<dbReference type="PROSITE" id="PS51144">
    <property type="entry name" value="ALPHA_CA_2"/>
    <property type="match status" value="1"/>
</dbReference>
<accession>A0A443S7K4</accession>
<comment type="caution">
    <text evidence="3">The sequence shown here is derived from an EMBL/GenBank/DDBJ whole genome shotgun (WGS) entry which is preliminary data.</text>
</comment>
<dbReference type="GO" id="GO:0008270">
    <property type="term" value="F:zinc ion binding"/>
    <property type="evidence" value="ECO:0007669"/>
    <property type="project" value="InterPro"/>
</dbReference>
<evidence type="ECO:0000313" key="4">
    <source>
        <dbReference type="Proteomes" id="UP000288716"/>
    </source>
</evidence>
<dbReference type="SUPFAM" id="SSF51069">
    <property type="entry name" value="Carbonic anhydrase"/>
    <property type="match status" value="1"/>
</dbReference>
<dbReference type="OrthoDB" id="429145at2759"/>
<dbReference type="InterPro" id="IPR023561">
    <property type="entry name" value="Carbonic_anhydrase_a-class"/>
</dbReference>
<dbReference type="InterPro" id="IPR001148">
    <property type="entry name" value="CA_dom"/>
</dbReference>
<dbReference type="CDD" id="cd00326">
    <property type="entry name" value="alpha_CA"/>
    <property type="match status" value="1"/>
</dbReference>
<name>A0A443S7K4_9ACAR</name>
<reference evidence="3 4" key="1">
    <citation type="journal article" date="2018" name="Gigascience">
        <title>Genomes of trombidid mites reveal novel predicted allergens and laterally-transferred genes associated with secondary metabolism.</title>
        <authorList>
            <person name="Dong X."/>
            <person name="Chaisiri K."/>
            <person name="Xia D."/>
            <person name="Armstrong S.D."/>
            <person name="Fang Y."/>
            <person name="Donnelly M.J."/>
            <person name="Kadowaki T."/>
            <person name="McGarry J.W."/>
            <person name="Darby A.C."/>
            <person name="Makepeace B.L."/>
        </authorList>
    </citation>
    <scope>NUCLEOTIDE SEQUENCE [LARGE SCALE GENOMIC DNA]</scope>
    <source>
        <strain evidence="3">UoL-UT</strain>
    </source>
</reference>
<keyword evidence="4" id="KW-1185">Reference proteome</keyword>
<organism evidence="3 4">
    <name type="scientific">Leptotrombidium deliense</name>
    <dbReference type="NCBI Taxonomy" id="299467"/>
    <lineage>
        <taxon>Eukaryota</taxon>
        <taxon>Metazoa</taxon>
        <taxon>Ecdysozoa</taxon>
        <taxon>Arthropoda</taxon>
        <taxon>Chelicerata</taxon>
        <taxon>Arachnida</taxon>
        <taxon>Acari</taxon>
        <taxon>Acariformes</taxon>
        <taxon>Trombidiformes</taxon>
        <taxon>Prostigmata</taxon>
        <taxon>Anystina</taxon>
        <taxon>Parasitengona</taxon>
        <taxon>Trombiculoidea</taxon>
        <taxon>Trombiculidae</taxon>
        <taxon>Leptotrombidium</taxon>
    </lineage>
</organism>
<sequence>MSAKNFRFDQGSWGGVCNTGKRQSPVNAVTFGNDVQYIKRFNLSLINYSKPELNATITNLGHTVQIALDSTPRFVILDSSLYDCHFVHWNQRYATFEEAANKPDGLLVIAVIYRLAYRNNPKFDVVTNMVRAVQKPNTIHVSQQPLNLLDILPNLITNPQYNSNNYYGETVSEILNNIPYFRSVPVFTVYKGSLTTPPCSEVVTWIVFTQTQNLESKQKIVFNGVLRENHGKEEPIGNNYRKIQPLNNRVFTIAKDYTFNVK</sequence>
<dbReference type="Pfam" id="PF00194">
    <property type="entry name" value="Carb_anhydrase"/>
    <property type="match status" value="3"/>
</dbReference>
<dbReference type="AlphaFoldDB" id="A0A443S7K4"/>
<evidence type="ECO:0000256" key="1">
    <source>
        <dbReference type="ARBA" id="ARBA00010718"/>
    </source>
</evidence>
<dbReference type="PANTHER" id="PTHR18952:SF124">
    <property type="entry name" value="CARBONIC ANHYDRASE 7"/>
    <property type="match status" value="1"/>
</dbReference>
<dbReference type="GO" id="GO:0005737">
    <property type="term" value="C:cytoplasm"/>
    <property type="evidence" value="ECO:0007669"/>
    <property type="project" value="TreeGrafter"/>
</dbReference>
<dbReference type="InterPro" id="IPR036398">
    <property type="entry name" value="CA_dom_sf"/>
</dbReference>
<feature type="domain" description="Alpha-carbonic anhydrase" evidence="2">
    <location>
        <begin position="1"/>
        <end position="255"/>
    </location>
</feature>
<dbReference type="Proteomes" id="UP000288716">
    <property type="component" value="Unassembled WGS sequence"/>
</dbReference>
<evidence type="ECO:0000259" key="2">
    <source>
        <dbReference type="PROSITE" id="PS51144"/>
    </source>
</evidence>
<dbReference type="STRING" id="299467.A0A443S7K4"/>
<dbReference type="VEuPathDB" id="VectorBase:LDEU008510"/>